<comment type="similarity">
    <text evidence="1">Belongs to the short-chain dehydrogenases/reductases (SDR) family.</text>
</comment>
<dbReference type="PANTHER" id="PTHR43639:SF1">
    <property type="entry name" value="SHORT-CHAIN DEHYDROGENASE_REDUCTASE FAMILY PROTEIN"/>
    <property type="match status" value="1"/>
</dbReference>
<evidence type="ECO:0000313" key="4">
    <source>
        <dbReference type="EMBL" id="PJK31236.1"/>
    </source>
</evidence>
<gene>
    <name evidence="4" type="ORF">CVT23_03130</name>
</gene>
<organism evidence="4 5">
    <name type="scientific">Minwuia thermotolerans</name>
    <dbReference type="NCBI Taxonomy" id="2056226"/>
    <lineage>
        <taxon>Bacteria</taxon>
        <taxon>Pseudomonadati</taxon>
        <taxon>Pseudomonadota</taxon>
        <taxon>Alphaproteobacteria</taxon>
        <taxon>Minwuiales</taxon>
        <taxon>Minwuiaceae</taxon>
        <taxon>Minwuia</taxon>
    </lineage>
</organism>
<dbReference type="EC" id="1.1.1.47" evidence="4"/>
<dbReference type="SMART" id="SM00822">
    <property type="entry name" value="PKS_KR"/>
    <property type="match status" value="1"/>
</dbReference>
<evidence type="ECO:0000256" key="1">
    <source>
        <dbReference type="ARBA" id="ARBA00006484"/>
    </source>
</evidence>
<dbReference type="InterPro" id="IPR020904">
    <property type="entry name" value="Sc_DH/Rdtase_CS"/>
</dbReference>
<proteinExistence type="inferred from homology"/>
<feature type="domain" description="Ketoreductase" evidence="3">
    <location>
        <begin position="3"/>
        <end position="210"/>
    </location>
</feature>
<dbReference type="RefSeq" id="WP_109796147.1">
    <property type="nucleotide sequence ID" value="NZ_PHIG01000007.1"/>
</dbReference>
<dbReference type="GO" id="GO:0047936">
    <property type="term" value="F:glucose 1-dehydrogenase [NAD(P)+] activity"/>
    <property type="evidence" value="ECO:0007669"/>
    <property type="project" value="UniProtKB-EC"/>
</dbReference>
<dbReference type="AlphaFoldDB" id="A0A2M9G6D8"/>
<dbReference type="PANTHER" id="PTHR43639">
    <property type="entry name" value="OXIDOREDUCTASE, SHORT-CHAIN DEHYDROGENASE/REDUCTASE FAMILY (AFU_ORTHOLOGUE AFUA_5G02870)"/>
    <property type="match status" value="1"/>
</dbReference>
<evidence type="ECO:0000259" key="3">
    <source>
        <dbReference type="SMART" id="SM00822"/>
    </source>
</evidence>
<dbReference type="InterPro" id="IPR057326">
    <property type="entry name" value="KR_dom"/>
</dbReference>
<dbReference type="PRINTS" id="PR00080">
    <property type="entry name" value="SDRFAMILY"/>
</dbReference>
<dbReference type="PROSITE" id="PS00061">
    <property type="entry name" value="ADH_SHORT"/>
    <property type="match status" value="1"/>
</dbReference>
<keyword evidence="2 4" id="KW-0560">Oxidoreductase</keyword>
<comment type="caution">
    <text evidence="4">The sequence shown here is derived from an EMBL/GenBank/DDBJ whole genome shotgun (WGS) entry which is preliminary data.</text>
</comment>
<dbReference type="InterPro" id="IPR002347">
    <property type="entry name" value="SDR_fam"/>
</dbReference>
<keyword evidence="5" id="KW-1185">Reference proteome</keyword>
<dbReference type="InterPro" id="IPR036291">
    <property type="entry name" value="NAD(P)-bd_dom_sf"/>
</dbReference>
<dbReference type="Proteomes" id="UP000229498">
    <property type="component" value="Unassembled WGS sequence"/>
</dbReference>
<dbReference type="EMBL" id="PHIG01000007">
    <property type="protein sequence ID" value="PJK31236.1"/>
    <property type="molecule type" value="Genomic_DNA"/>
</dbReference>
<dbReference type="PRINTS" id="PR00081">
    <property type="entry name" value="GDHRDH"/>
</dbReference>
<dbReference type="OrthoDB" id="20590at2"/>
<dbReference type="Pfam" id="PF13561">
    <property type="entry name" value="adh_short_C2"/>
    <property type="match status" value="1"/>
</dbReference>
<dbReference type="SUPFAM" id="SSF51735">
    <property type="entry name" value="NAD(P)-binding Rossmann-fold domains"/>
    <property type="match status" value="1"/>
</dbReference>
<dbReference type="Gene3D" id="3.40.50.720">
    <property type="entry name" value="NAD(P)-binding Rossmann-like Domain"/>
    <property type="match status" value="1"/>
</dbReference>
<evidence type="ECO:0000313" key="5">
    <source>
        <dbReference type="Proteomes" id="UP000229498"/>
    </source>
</evidence>
<reference evidence="4 5" key="1">
    <citation type="submission" date="2017-11" db="EMBL/GenBank/DDBJ databases">
        <title>Draft genome sequence of Rhizobiales bacterium SY3-13.</title>
        <authorList>
            <person name="Sun C."/>
        </authorList>
    </citation>
    <scope>NUCLEOTIDE SEQUENCE [LARGE SCALE GENOMIC DNA]</scope>
    <source>
        <strain evidence="4 5">SY3-13</strain>
    </source>
</reference>
<accession>A0A2M9G6D8</accession>
<protein>
    <submittedName>
        <fullName evidence="4">NAD(P)-dependent oxidoreductase</fullName>
        <ecNumber evidence="4">1.1.1.47</ecNumber>
    </submittedName>
</protein>
<sequence>MAGVVIVTGGSRGIGAEICRLAGKAGYSVCVNYRSDREAAQNVAELVEAAGGKAIICGADVAQEADVKSMFRLVDQELGTITALVNNAGIVGKVGKVEELDAERINRMLAVNVTGAFLCVREAVLRMSTAHDGKGGVIVNMSSAAARLGSPGEFIDYAASKGAMDSMTIGMAKELGDQGIRVNAIRPGLIDTEIHASAGAADRVERFRDSVPMKRAGSAEEVAKAALWLMSEDSSYVNGALVDVAGGR</sequence>
<name>A0A2M9G6D8_9PROT</name>
<dbReference type="FunFam" id="3.40.50.720:FF:000084">
    <property type="entry name" value="Short-chain dehydrogenase reductase"/>
    <property type="match status" value="1"/>
</dbReference>
<evidence type="ECO:0000256" key="2">
    <source>
        <dbReference type="ARBA" id="ARBA00023002"/>
    </source>
</evidence>